<dbReference type="PANTHER" id="PTHR46268:SF6">
    <property type="entry name" value="UNIVERSAL STRESS PROTEIN UP12"/>
    <property type="match status" value="1"/>
</dbReference>
<feature type="domain" description="UspA" evidence="2">
    <location>
        <begin position="1"/>
        <end position="143"/>
    </location>
</feature>
<dbReference type="PANTHER" id="PTHR46268">
    <property type="entry name" value="STRESS RESPONSE PROTEIN NHAX"/>
    <property type="match status" value="1"/>
</dbReference>
<proteinExistence type="inferred from homology"/>
<dbReference type="AlphaFoldDB" id="A0A1G7KVA7"/>
<dbReference type="Gene3D" id="3.40.50.12370">
    <property type="match status" value="1"/>
</dbReference>
<organism evidence="3 4">
    <name type="scientific">Cellulophaga baltica</name>
    <dbReference type="NCBI Taxonomy" id="76594"/>
    <lineage>
        <taxon>Bacteria</taxon>
        <taxon>Pseudomonadati</taxon>
        <taxon>Bacteroidota</taxon>
        <taxon>Flavobacteriia</taxon>
        <taxon>Flavobacteriales</taxon>
        <taxon>Flavobacteriaceae</taxon>
        <taxon>Cellulophaga</taxon>
    </lineage>
</organism>
<dbReference type="PRINTS" id="PR01438">
    <property type="entry name" value="UNVRSLSTRESS"/>
</dbReference>
<gene>
    <name evidence="3" type="ORF">SAMN04487992_11433</name>
</gene>
<keyword evidence="4" id="KW-1185">Reference proteome</keyword>
<dbReference type="EMBL" id="FNBD01000014">
    <property type="protein sequence ID" value="SDF41198.1"/>
    <property type="molecule type" value="Genomic_DNA"/>
</dbReference>
<evidence type="ECO:0000313" key="4">
    <source>
        <dbReference type="Proteomes" id="UP000182114"/>
    </source>
</evidence>
<evidence type="ECO:0000259" key="2">
    <source>
        <dbReference type="Pfam" id="PF00582"/>
    </source>
</evidence>
<evidence type="ECO:0000313" key="3">
    <source>
        <dbReference type="EMBL" id="SDF41198.1"/>
    </source>
</evidence>
<reference evidence="4" key="1">
    <citation type="submission" date="2016-10" db="EMBL/GenBank/DDBJ databases">
        <authorList>
            <person name="Varghese N."/>
            <person name="Submissions S."/>
        </authorList>
    </citation>
    <scope>NUCLEOTIDE SEQUENCE [LARGE SCALE GENOMIC DNA]</scope>
    <source>
        <strain evidence="4">DSM 24729</strain>
    </source>
</reference>
<name>A0A1G7KVA7_9FLAO</name>
<dbReference type="InterPro" id="IPR006016">
    <property type="entry name" value="UspA"/>
</dbReference>
<comment type="similarity">
    <text evidence="1">Belongs to the universal stress protein A family.</text>
</comment>
<dbReference type="Proteomes" id="UP000182114">
    <property type="component" value="Unassembled WGS sequence"/>
</dbReference>
<dbReference type="CDD" id="cd00293">
    <property type="entry name" value="USP-like"/>
    <property type="match status" value="2"/>
</dbReference>
<dbReference type="RefSeq" id="WP_025614696.1">
    <property type="nucleotide sequence ID" value="NZ_CANMRD010000003.1"/>
</dbReference>
<sequence>MKQILVPTDFSENSFNALAYAVAFYKNTACTFYIMNIGALSESGIATNGFALNYNAIDLPSKMALLEEKIQEISKNNTSKLHLFYGLQEFGNFIDIIRKTIVEKKIDLIVMGTKGTSTLKNTFIGSNTEDVITKVAANLLIVPKKCKFQPLHKIVFPTNFNNFYSFDILQSLTEILRISNGVLEVMSVMVTEKLNSSQEKNKNYLHEYLDEVFEDRYHFYSEKNKNVKDAIEDFTITHAIDMTIMAAKNLNYLQQLLFNSTIKRISKHTKIPVFVLHE</sequence>
<protein>
    <submittedName>
        <fullName evidence="3">Nucleotide-binding universal stress protein, UspA family</fullName>
    </submittedName>
</protein>
<feature type="domain" description="UspA" evidence="2">
    <location>
        <begin position="223"/>
        <end position="276"/>
    </location>
</feature>
<accession>A0A1G7KVA7</accession>
<dbReference type="SUPFAM" id="SSF52402">
    <property type="entry name" value="Adenine nucleotide alpha hydrolases-like"/>
    <property type="match status" value="2"/>
</dbReference>
<dbReference type="eggNOG" id="COG0589">
    <property type="taxonomic scope" value="Bacteria"/>
</dbReference>
<dbReference type="Pfam" id="PF00582">
    <property type="entry name" value="Usp"/>
    <property type="match status" value="2"/>
</dbReference>
<dbReference type="InterPro" id="IPR006015">
    <property type="entry name" value="Universal_stress_UspA"/>
</dbReference>
<evidence type="ECO:0000256" key="1">
    <source>
        <dbReference type="ARBA" id="ARBA00008791"/>
    </source>
</evidence>